<dbReference type="AlphaFoldDB" id="A0AA87Z2N9"/>
<dbReference type="EMBL" id="BTGU01000001">
    <property type="protein sequence ID" value="GMN24499.1"/>
    <property type="molecule type" value="Genomic_DNA"/>
</dbReference>
<evidence type="ECO:0000256" key="1">
    <source>
        <dbReference type="SAM" id="MobiDB-lite"/>
    </source>
</evidence>
<sequence length="63" mass="6503">MENMNKPQLPPKRGQVLWGIIKSFTKPEKPGDVGNGGASPSSPSLTPAATPSDVQSESSGPIT</sequence>
<feature type="compositionally biased region" description="Polar residues" evidence="1">
    <location>
        <begin position="53"/>
        <end position="63"/>
    </location>
</feature>
<protein>
    <submittedName>
        <fullName evidence="2">Uncharacterized protein</fullName>
    </submittedName>
</protein>
<evidence type="ECO:0000313" key="3">
    <source>
        <dbReference type="Proteomes" id="UP001187192"/>
    </source>
</evidence>
<comment type="caution">
    <text evidence="2">The sequence shown here is derived from an EMBL/GenBank/DDBJ whole genome shotgun (WGS) entry which is preliminary data.</text>
</comment>
<feature type="region of interest" description="Disordered" evidence="1">
    <location>
        <begin position="1"/>
        <end position="63"/>
    </location>
</feature>
<evidence type="ECO:0000313" key="2">
    <source>
        <dbReference type="EMBL" id="GMN24499.1"/>
    </source>
</evidence>
<feature type="compositionally biased region" description="Low complexity" evidence="1">
    <location>
        <begin position="38"/>
        <end position="52"/>
    </location>
</feature>
<dbReference type="Gramene" id="FCD_00002440-RA">
    <property type="protein sequence ID" value="FCD_00002440-RA:cds"/>
    <property type="gene ID" value="FCD_00002440"/>
</dbReference>
<keyword evidence="3" id="KW-1185">Reference proteome</keyword>
<accession>A0AA87Z2N9</accession>
<name>A0AA87Z2N9_FICCA</name>
<gene>
    <name evidence="2" type="ORF">TIFTF001_000596</name>
</gene>
<reference evidence="2" key="1">
    <citation type="submission" date="2023-07" db="EMBL/GenBank/DDBJ databases">
        <title>draft genome sequence of fig (Ficus carica).</title>
        <authorList>
            <person name="Takahashi T."/>
            <person name="Nishimura K."/>
        </authorList>
    </citation>
    <scope>NUCLEOTIDE SEQUENCE</scope>
</reference>
<organism evidence="2 3">
    <name type="scientific">Ficus carica</name>
    <name type="common">Common fig</name>
    <dbReference type="NCBI Taxonomy" id="3494"/>
    <lineage>
        <taxon>Eukaryota</taxon>
        <taxon>Viridiplantae</taxon>
        <taxon>Streptophyta</taxon>
        <taxon>Embryophyta</taxon>
        <taxon>Tracheophyta</taxon>
        <taxon>Spermatophyta</taxon>
        <taxon>Magnoliopsida</taxon>
        <taxon>eudicotyledons</taxon>
        <taxon>Gunneridae</taxon>
        <taxon>Pentapetalae</taxon>
        <taxon>rosids</taxon>
        <taxon>fabids</taxon>
        <taxon>Rosales</taxon>
        <taxon>Moraceae</taxon>
        <taxon>Ficeae</taxon>
        <taxon>Ficus</taxon>
    </lineage>
</organism>
<dbReference type="Proteomes" id="UP001187192">
    <property type="component" value="Unassembled WGS sequence"/>
</dbReference>
<proteinExistence type="predicted"/>